<dbReference type="Gene3D" id="3.90.1720.10">
    <property type="entry name" value="endopeptidase domain like (from Nostoc punctiforme)"/>
    <property type="match status" value="1"/>
</dbReference>
<proteinExistence type="inferred from homology"/>
<comment type="similarity">
    <text evidence="1">Belongs to the peptidase C40 family.</text>
</comment>
<dbReference type="EMBL" id="JAVDUU010000005">
    <property type="protein sequence ID" value="MDR6945029.1"/>
    <property type="molecule type" value="Genomic_DNA"/>
</dbReference>
<evidence type="ECO:0000313" key="9">
    <source>
        <dbReference type="Proteomes" id="UP001247620"/>
    </source>
</evidence>
<reference evidence="8 9" key="1">
    <citation type="submission" date="2023-07" db="EMBL/GenBank/DDBJ databases">
        <title>Sorghum-associated microbial communities from plants grown in Nebraska, USA.</title>
        <authorList>
            <person name="Schachtman D."/>
        </authorList>
    </citation>
    <scope>NUCLEOTIDE SEQUENCE [LARGE SCALE GENOMIC DNA]</scope>
    <source>
        <strain evidence="8 9">3262</strain>
    </source>
</reference>
<evidence type="ECO:0000256" key="5">
    <source>
        <dbReference type="SAM" id="Coils"/>
    </source>
</evidence>
<evidence type="ECO:0000259" key="7">
    <source>
        <dbReference type="PROSITE" id="PS51935"/>
    </source>
</evidence>
<sequence length="255" mass="28538">MSDLDNLEKSSRRSAIISLIGILIFITSLLFASYNLFNSNKELRIVKAELKRSSDSLNRQKEAIAELKNRITGLKLDEQQLNQYLISLIESTQANQGNTLADGEKVDWSSIKKTIINLPSGKRKLALTIALLTTWKQIPFELGKNTPKSSFDSPGYIQYVLKQAGINITRNNTEPLSVTIMKRYKKVDNPLPGDLIFYKGQIGSFGFFYLGPGTANGQGTAIGTLQAAFPLGIYDTINVNTEYFPFIGYYRVEYD</sequence>
<organism evidence="8 9">
    <name type="scientific">Mucilaginibacter pocheonensis</name>
    <dbReference type="NCBI Taxonomy" id="398050"/>
    <lineage>
        <taxon>Bacteria</taxon>
        <taxon>Pseudomonadati</taxon>
        <taxon>Bacteroidota</taxon>
        <taxon>Sphingobacteriia</taxon>
        <taxon>Sphingobacteriales</taxon>
        <taxon>Sphingobacteriaceae</taxon>
        <taxon>Mucilaginibacter</taxon>
    </lineage>
</organism>
<dbReference type="InterPro" id="IPR000064">
    <property type="entry name" value="NLP_P60_dom"/>
</dbReference>
<evidence type="ECO:0000256" key="6">
    <source>
        <dbReference type="SAM" id="Phobius"/>
    </source>
</evidence>
<dbReference type="InterPro" id="IPR038765">
    <property type="entry name" value="Papain-like_cys_pep_sf"/>
</dbReference>
<dbReference type="PROSITE" id="PS51935">
    <property type="entry name" value="NLPC_P60"/>
    <property type="match status" value="1"/>
</dbReference>
<name>A0ABU1TI78_9SPHI</name>
<dbReference type="Pfam" id="PF00877">
    <property type="entry name" value="NLPC_P60"/>
    <property type="match status" value="1"/>
</dbReference>
<evidence type="ECO:0000313" key="8">
    <source>
        <dbReference type="EMBL" id="MDR6945029.1"/>
    </source>
</evidence>
<evidence type="ECO:0000256" key="2">
    <source>
        <dbReference type="ARBA" id="ARBA00022670"/>
    </source>
</evidence>
<keyword evidence="6" id="KW-0812">Transmembrane</keyword>
<comment type="caution">
    <text evidence="8">The sequence shown here is derived from an EMBL/GenBank/DDBJ whole genome shotgun (WGS) entry which is preliminary data.</text>
</comment>
<dbReference type="RefSeq" id="WP_310102281.1">
    <property type="nucleotide sequence ID" value="NZ_JAVDUU010000005.1"/>
</dbReference>
<accession>A0ABU1TI78</accession>
<gene>
    <name evidence="8" type="ORF">J2W55_004897</name>
</gene>
<dbReference type="Proteomes" id="UP001247620">
    <property type="component" value="Unassembled WGS sequence"/>
</dbReference>
<evidence type="ECO:0000256" key="1">
    <source>
        <dbReference type="ARBA" id="ARBA00007074"/>
    </source>
</evidence>
<keyword evidence="5" id="KW-0175">Coiled coil</keyword>
<feature type="transmembrane region" description="Helical" evidence="6">
    <location>
        <begin position="15"/>
        <end position="37"/>
    </location>
</feature>
<evidence type="ECO:0000256" key="4">
    <source>
        <dbReference type="ARBA" id="ARBA00022807"/>
    </source>
</evidence>
<dbReference type="GO" id="GO:0016787">
    <property type="term" value="F:hydrolase activity"/>
    <property type="evidence" value="ECO:0007669"/>
    <property type="project" value="UniProtKB-KW"/>
</dbReference>
<evidence type="ECO:0000256" key="3">
    <source>
        <dbReference type="ARBA" id="ARBA00022801"/>
    </source>
</evidence>
<protein>
    <submittedName>
        <fullName evidence="8">Cell wall-associated NlpC family hydrolase</fullName>
    </submittedName>
</protein>
<keyword evidence="4" id="KW-0788">Thiol protease</keyword>
<keyword evidence="2" id="KW-0645">Protease</keyword>
<keyword evidence="6" id="KW-0472">Membrane</keyword>
<feature type="coiled-coil region" evidence="5">
    <location>
        <begin position="40"/>
        <end position="77"/>
    </location>
</feature>
<keyword evidence="9" id="KW-1185">Reference proteome</keyword>
<feature type="domain" description="NlpC/P60" evidence="7">
    <location>
        <begin position="122"/>
        <end position="255"/>
    </location>
</feature>
<keyword evidence="6" id="KW-1133">Transmembrane helix</keyword>
<keyword evidence="3 8" id="KW-0378">Hydrolase</keyword>
<dbReference type="SUPFAM" id="SSF54001">
    <property type="entry name" value="Cysteine proteinases"/>
    <property type="match status" value="1"/>
</dbReference>